<evidence type="ECO:0000256" key="4">
    <source>
        <dbReference type="ARBA" id="ARBA00022801"/>
    </source>
</evidence>
<dbReference type="FunFam" id="3.90.230.10:FF:000007">
    <property type="entry name" value="Xaa-Pro aminopeptidase P"/>
    <property type="match status" value="1"/>
</dbReference>
<reference evidence="10" key="1">
    <citation type="submission" date="2021-02" db="EMBL/GenBank/DDBJ databases">
        <authorList>
            <person name="Nowell W R."/>
        </authorList>
    </citation>
    <scope>NUCLEOTIDE SEQUENCE</scope>
</reference>
<dbReference type="AlphaFoldDB" id="A0A815DTP3"/>
<comment type="cofactor">
    <cofactor evidence="1">
        <name>Mn(2+)</name>
        <dbReference type="ChEBI" id="CHEBI:29035"/>
    </cofactor>
</comment>
<dbReference type="InterPro" id="IPR036005">
    <property type="entry name" value="Creatinase/aminopeptidase-like"/>
</dbReference>
<dbReference type="InterPro" id="IPR033740">
    <property type="entry name" value="Pept_M24B"/>
</dbReference>
<accession>A0A815DTP3</accession>
<dbReference type="InterPro" id="IPR050422">
    <property type="entry name" value="X-Pro_aminopeptidase_P"/>
</dbReference>
<dbReference type="Pfam" id="PF16189">
    <property type="entry name" value="Creatinase_N_2"/>
    <property type="match status" value="1"/>
</dbReference>
<evidence type="ECO:0000256" key="1">
    <source>
        <dbReference type="ARBA" id="ARBA00001936"/>
    </source>
</evidence>
<proteinExistence type="inferred from homology"/>
<feature type="region of interest" description="Disordered" evidence="6">
    <location>
        <begin position="575"/>
        <end position="601"/>
    </location>
</feature>
<evidence type="ECO:0000256" key="5">
    <source>
        <dbReference type="ARBA" id="ARBA00023211"/>
    </source>
</evidence>
<feature type="domain" description="Creatinase N-terminal" evidence="9">
    <location>
        <begin position="41"/>
        <end position="185"/>
    </location>
</feature>
<evidence type="ECO:0000256" key="3">
    <source>
        <dbReference type="ARBA" id="ARBA00022723"/>
    </source>
</evidence>
<dbReference type="InterPro" id="IPR000994">
    <property type="entry name" value="Pept_M24"/>
</dbReference>
<dbReference type="GO" id="GO:0070006">
    <property type="term" value="F:metalloaminopeptidase activity"/>
    <property type="evidence" value="ECO:0007669"/>
    <property type="project" value="InterPro"/>
</dbReference>
<evidence type="ECO:0000313" key="11">
    <source>
        <dbReference type="Proteomes" id="UP000663889"/>
    </source>
</evidence>
<dbReference type="EMBL" id="CAJNOU010002265">
    <property type="protein sequence ID" value="CAF1305664.1"/>
    <property type="molecule type" value="Genomic_DNA"/>
</dbReference>
<name>A0A815DTP3_9BILA</name>
<dbReference type="Proteomes" id="UP000663889">
    <property type="component" value="Unassembled WGS sequence"/>
</dbReference>
<dbReference type="CDD" id="cd01085">
    <property type="entry name" value="APP"/>
    <property type="match status" value="1"/>
</dbReference>
<evidence type="ECO:0000313" key="10">
    <source>
        <dbReference type="EMBL" id="CAF1305664.1"/>
    </source>
</evidence>
<evidence type="ECO:0000259" key="9">
    <source>
        <dbReference type="Pfam" id="PF01321"/>
    </source>
</evidence>
<dbReference type="InterPro" id="IPR029149">
    <property type="entry name" value="Creatin/AminoP/Spt16_N"/>
</dbReference>
<comment type="similarity">
    <text evidence="2">Belongs to the peptidase M24B family.</text>
</comment>
<dbReference type="PANTHER" id="PTHR43763">
    <property type="entry name" value="XAA-PRO AMINOPEPTIDASE 1"/>
    <property type="match status" value="1"/>
</dbReference>
<evidence type="ECO:0000256" key="2">
    <source>
        <dbReference type="ARBA" id="ARBA00008766"/>
    </source>
</evidence>
<comment type="caution">
    <text evidence="10">The sequence shown here is derived from an EMBL/GenBank/DDBJ whole genome shotgun (WGS) entry which is preliminary data.</text>
</comment>
<evidence type="ECO:0000256" key="7">
    <source>
        <dbReference type="SAM" id="SignalP"/>
    </source>
</evidence>
<evidence type="ECO:0000259" key="8">
    <source>
        <dbReference type="Pfam" id="PF00557"/>
    </source>
</evidence>
<keyword evidence="7" id="KW-0732">Signal</keyword>
<dbReference type="Gene3D" id="3.40.350.10">
    <property type="entry name" value="Creatinase/prolidase N-terminal domain"/>
    <property type="match status" value="2"/>
</dbReference>
<keyword evidence="3" id="KW-0479">Metal-binding</keyword>
<dbReference type="Pfam" id="PF00557">
    <property type="entry name" value="Peptidase_M24"/>
    <property type="match status" value="1"/>
</dbReference>
<dbReference type="Pfam" id="PF01321">
    <property type="entry name" value="Creatinase_N"/>
    <property type="match status" value="1"/>
</dbReference>
<dbReference type="Gene3D" id="3.90.230.10">
    <property type="entry name" value="Creatinase/methionine aminopeptidase superfamily"/>
    <property type="match status" value="1"/>
</dbReference>
<protein>
    <submittedName>
        <fullName evidence="10">Uncharacterized protein</fullName>
    </submittedName>
</protein>
<gene>
    <name evidence="10" type="ORF">SEV965_LOCUS26526</name>
</gene>
<keyword evidence="5" id="KW-0464">Manganese</keyword>
<feature type="chain" id="PRO_5032647081" evidence="7">
    <location>
        <begin position="22"/>
        <end position="601"/>
    </location>
</feature>
<feature type="domain" description="Peptidase M24" evidence="8">
    <location>
        <begin position="375"/>
        <end position="561"/>
    </location>
</feature>
<feature type="signal peptide" evidence="7">
    <location>
        <begin position="1"/>
        <end position="21"/>
    </location>
</feature>
<dbReference type="SUPFAM" id="SSF55920">
    <property type="entry name" value="Creatinase/aminopeptidase"/>
    <property type="match status" value="1"/>
</dbReference>
<organism evidence="10 11">
    <name type="scientific">Rotaria sordida</name>
    <dbReference type="NCBI Taxonomy" id="392033"/>
    <lineage>
        <taxon>Eukaryota</taxon>
        <taxon>Metazoa</taxon>
        <taxon>Spiralia</taxon>
        <taxon>Gnathifera</taxon>
        <taxon>Rotifera</taxon>
        <taxon>Eurotatoria</taxon>
        <taxon>Bdelloidea</taxon>
        <taxon>Philodinida</taxon>
        <taxon>Philodinidae</taxon>
        <taxon>Rotaria</taxon>
    </lineage>
</organism>
<dbReference type="GO" id="GO:0046872">
    <property type="term" value="F:metal ion binding"/>
    <property type="evidence" value="ECO:0007669"/>
    <property type="project" value="UniProtKB-KW"/>
</dbReference>
<dbReference type="GO" id="GO:0005737">
    <property type="term" value="C:cytoplasm"/>
    <property type="evidence" value="ECO:0007669"/>
    <property type="project" value="UniProtKB-ARBA"/>
</dbReference>
<keyword evidence="4" id="KW-0378">Hydrolase</keyword>
<evidence type="ECO:0000256" key="6">
    <source>
        <dbReference type="SAM" id="MobiDB-lite"/>
    </source>
</evidence>
<dbReference type="InterPro" id="IPR000587">
    <property type="entry name" value="Creatinase_N"/>
</dbReference>
<sequence length="601" mass="67403">MISILVICLAVLAGTLRFVACQQTNYSCVVKQSQANTTEKLSKLRARMRSLSLYAYVIFSEDEYQSEYAQQYDTRRAWITGFLGSAGSAVVTLDQAALWIDSRYWTQAENELDCTNWLLIRQGEPNVLTLDDWIASKLKATSSYNKVGVAIQLTSSDYWSSTKSAVTPRDVPLVEVAELIDEIRITDRSMASSNPVFVHDIMFAGISWEKKVEIIAGLINVESTDGFLVTALDEVAWLFNVRGSDIPYNPFFKAYAFVHANQTTRLWMNESQLMSDARTQLRNVIIQPYEEFLLDLYKLANNTDVNRIWMTRSVSQEILDRIPANKRFIAGSPIERTKAIKNPTEQKGMHDCGVRDSIARVRHLIWLENEINNNRQVNETQAAERLEYYQSLEAYFKGISFPTISAVGAHAATIHFEPNAETAAQITRDEVYLLDAGAQYLDGTTDVTRTHTFGTPTTEEKKAYTLVLQGSIDLADAVFPVGTYGRQLDILARQSLYKNFMDYAHSTGHGIGHFLSIHEGPSFIGMGYSSLDIPLTDGMVFSDEPGFYLPNSFGIRLETAIIRFPDASDIYNSKTNSASNNIEQPIERPVDSSGDPSVSNE</sequence>
<dbReference type="SUPFAM" id="SSF53092">
    <property type="entry name" value="Creatinase/prolidase N-terminal domain"/>
    <property type="match status" value="1"/>
</dbReference>
<dbReference type="PANTHER" id="PTHR43763:SF6">
    <property type="entry name" value="XAA-PRO AMINOPEPTIDASE 1"/>
    <property type="match status" value="1"/>
</dbReference>